<name>A0A2N5GLD3_9BACI</name>
<dbReference type="Pfam" id="PF02518">
    <property type="entry name" value="HATPase_c"/>
    <property type="match status" value="1"/>
</dbReference>
<dbReference type="SMART" id="SM00387">
    <property type="entry name" value="HATPase_c"/>
    <property type="match status" value="1"/>
</dbReference>
<reference evidence="10 12" key="1">
    <citation type="submission" date="2017-11" db="EMBL/GenBank/DDBJ databases">
        <title>Comparitive Functional Genomics of Dry Heat Resistant strains isolated from the Viking Spacecraft.</title>
        <authorList>
            <person name="Seuylemezian A."/>
            <person name="Cooper K."/>
            <person name="Vaishampayan P."/>
        </authorList>
    </citation>
    <scope>NUCLEOTIDE SEQUENCE [LARGE SCALE GENOMIC DNA]</scope>
    <source>
        <strain evidence="10 12">M4.6</strain>
    </source>
</reference>
<evidence type="ECO:0000313" key="11">
    <source>
        <dbReference type="EMBL" id="PLR95624.1"/>
    </source>
</evidence>
<dbReference type="PANTHER" id="PTHR43065">
    <property type="entry name" value="SENSOR HISTIDINE KINASE"/>
    <property type="match status" value="1"/>
</dbReference>
<dbReference type="EMBL" id="PGVA01000026">
    <property type="protein sequence ID" value="PLR82453.1"/>
    <property type="molecule type" value="Genomic_DNA"/>
</dbReference>
<dbReference type="InterPro" id="IPR003594">
    <property type="entry name" value="HATPase_dom"/>
</dbReference>
<evidence type="ECO:0000256" key="7">
    <source>
        <dbReference type="ARBA" id="ARBA00022840"/>
    </source>
</evidence>
<evidence type="ECO:0000256" key="4">
    <source>
        <dbReference type="ARBA" id="ARBA00022679"/>
    </source>
</evidence>
<dbReference type="GO" id="GO:0005524">
    <property type="term" value="F:ATP binding"/>
    <property type="evidence" value="ECO:0007669"/>
    <property type="project" value="UniProtKB-KW"/>
</dbReference>
<dbReference type="SUPFAM" id="SSF47384">
    <property type="entry name" value="Homodimeric domain of signal transducing histidine kinase"/>
    <property type="match status" value="1"/>
</dbReference>
<dbReference type="GO" id="GO:0000155">
    <property type="term" value="F:phosphorelay sensor kinase activity"/>
    <property type="evidence" value="ECO:0007669"/>
    <property type="project" value="InterPro"/>
</dbReference>
<evidence type="ECO:0000256" key="2">
    <source>
        <dbReference type="ARBA" id="ARBA00012438"/>
    </source>
</evidence>
<evidence type="ECO:0000313" key="10">
    <source>
        <dbReference type="EMBL" id="PLR82453.1"/>
    </source>
</evidence>
<dbReference type="InterPro" id="IPR004358">
    <property type="entry name" value="Sig_transdc_His_kin-like_C"/>
</dbReference>
<dbReference type="OrthoDB" id="9815750at2"/>
<dbReference type="EMBL" id="PGVD01000037">
    <property type="protein sequence ID" value="PLR95624.1"/>
    <property type="molecule type" value="Genomic_DNA"/>
</dbReference>
<keyword evidence="4" id="KW-0808">Transferase</keyword>
<evidence type="ECO:0000256" key="1">
    <source>
        <dbReference type="ARBA" id="ARBA00000085"/>
    </source>
</evidence>
<dbReference type="Proteomes" id="UP000235114">
    <property type="component" value="Unassembled WGS sequence"/>
</dbReference>
<dbReference type="Pfam" id="PF00512">
    <property type="entry name" value="HisKA"/>
    <property type="match status" value="1"/>
</dbReference>
<protein>
    <recommendedName>
        <fullName evidence="2">histidine kinase</fullName>
        <ecNumber evidence="2">2.7.13.3</ecNumber>
    </recommendedName>
</protein>
<dbReference type="CDD" id="cd00082">
    <property type="entry name" value="HisKA"/>
    <property type="match status" value="1"/>
</dbReference>
<gene>
    <name evidence="10" type="ORF">CU635_11625</name>
    <name evidence="11" type="ORF">CVD25_13960</name>
</gene>
<dbReference type="Proteomes" id="UP000234951">
    <property type="component" value="Unassembled WGS sequence"/>
</dbReference>
<dbReference type="AlphaFoldDB" id="A0A2N5GLD3"/>
<feature type="domain" description="Histidine kinase" evidence="9">
    <location>
        <begin position="156"/>
        <end position="367"/>
    </location>
</feature>
<evidence type="ECO:0000256" key="3">
    <source>
        <dbReference type="ARBA" id="ARBA00022553"/>
    </source>
</evidence>
<evidence type="ECO:0000256" key="5">
    <source>
        <dbReference type="ARBA" id="ARBA00022741"/>
    </source>
</evidence>
<dbReference type="PROSITE" id="PS50109">
    <property type="entry name" value="HIS_KIN"/>
    <property type="match status" value="1"/>
</dbReference>
<dbReference type="InterPro" id="IPR036097">
    <property type="entry name" value="HisK_dim/P_sf"/>
</dbReference>
<comment type="catalytic activity">
    <reaction evidence="1">
        <text>ATP + protein L-histidine = ADP + protein N-phospho-L-histidine.</text>
        <dbReference type="EC" id="2.7.13.3"/>
    </reaction>
</comment>
<accession>A0A2N5GLD3</accession>
<evidence type="ECO:0000256" key="6">
    <source>
        <dbReference type="ARBA" id="ARBA00022777"/>
    </source>
</evidence>
<keyword evidence="7" id="KW-0067">ATP-binding</keyword>
<dbReference type="Gene3D" id="1.10.287.130">
    <property type="match status" value="1"/>
</dbReference>
<keyword evidence="5" id="KW-0547">Nucleotide-binding</keyword>
<dbReference type="SMART" id="SM00388">
    <property type="entry name" value="HisKA"/>
    <property type="match status" value="1"/>
</dbReference>
<dbReference type="SUPFAM" id="SSF55874">
    <property type="entry name" value="ATPase domain of HSP90 chaperone/DNA topoisomerase II/histidine kinase"/>
    <property type="match status" value="1"/>
</dbReference>
<evidence type="ECO:0000259" key="9">
    <source>
        <dbReference type="PROSITE" id="PS50109"/>
    </source>
</evidence>
<organism evidence="10 12">
    <name type="scientific">Bacillus canaveralius</name>
    <dbReference type="NCBI Taxonomy" id="1403243"/>
    <lineage>
        <taxon>Bacteria</taxon>
        <taxon>Bacillati</taxon>
        <taxon>Bacillota</taxon>
        <taxon>Bacilli</taxon>
        <taxon>Bacillales</taxon>
        <taxon>Bacillaceae</taxon>
        <taxon>Bacillus</taxon>
    </lineage>
</organism>
<comment type="caution">
    <text evidence="10">The sequence shown here is derived from an EMBL/GenBank/DDBJ whole genome shotgun (WGS) entry which is preliminary data.</text>
</comment>
<evidence type="ECO:0000256" key="8">
    <source>
        <dbReference type="ARBA" id="ARBA00023012"/>
    </source>
</evidence>
<evidence type="ECO:0000313" key="13">
    <source>
        <dbReference type="Proteomes" id="UP000235114"/>
    </source>
</evidence>
<keyword evidence="13" id="KW-1185">Reference proteome</keyword>
<dbReference type="RefSeq" id="WP_101577540.1">
    <property type="nucleotide sequence ID" value="NZ_PGVA01000026.1"/>
</dbReference>
<keyword evidence="3" id="KW-0597">Phosphoprotein</keyword>
<dbReference type="InterPro" id="IPR036890">
    <property type="entry name" value="HATPase_C_sf"/>
</dbReference>
<evidence type="ECO:0000313" key="12">
    <source>
        <dbReference type="Proteomes" id="UP000234951"/>
    </source>
</evidence>
<dbReference type="InterPro" id="IPR003661">
    <property type="entry name" value="HisK_dim/P_dom"/>
</dbReference>
<sequence>MDSYENVLEKLPFPYFYIEHNLLILMASKYAEMAFQAPYAFSELVMERDEEKLRSFLFECSNKTSLTIPMNHVDYGFITYTIYKVASEPGIHLFCFPTEAHTAEIQSLITTVERKLTFFHGQLAEKKQAFEKAIQEMHEAAIATSHITTVEKLAAGIAHEIRNPLTTVKGFIQLIKPYLNEIGKEEYANVALEEINRANDIIYEFLNAAKPKKNKTEYVYLNTIIREIFMLFESEAHLRNIRFTVEYDQRDALLHIDNKQLKQVLVNMVKNALEAVDELGSERQGDIQLITQVCSGCAFIIITDNGCGIAEQTAEKLFNPFYTTKETGTGIGLSVCKKIVESNGGKIYVESTVPQGATFKIALPVASELASI</sequence>
<dbReference type="PANTHER" id="PTHR43065:SF10">
    <property type="entry name" value="PEROXIDE STRESS-ACTIVATED HISTIDINE KINASE MAK3"/>
    <property type="match status" value="1"/>
</dbReference>
<dbReference type="EC" id="2.7.13.3" evidence="2"/>
<dbReference type="InterPro" id="IPR005467">
    <property type="entry name" value="His_kinase_dom"/>
</dbReference>
<proteinExistence type="predicted"/>
<keyword evidence="8" id="KW-0902">Two-component regulatory system</keyword>
<reference evidence="11 13" key="2">
    <citation type="submission" date="2017-12" db="EMBL/GenBank/DDBJ databases">
        <title>Comparative Functional Genomics of Dry Heat Resistant strains isolated from the Viking Spacecraft.</title>
        <authorList>
            <person name="Seuylemezian A."/>
            <person name="Cooper K."/>
            <person name="Vaishampayan P."/>
        </authorList>
    </citation>
    <scope>NUCLEOTIDE SEQUENCE [LARGE SCALE GENOMIC DNA]</scope>
    <source>
        <strain evidence="11 13">ATCC 29669</strain>
    </source>
</reference>
<dbReference type="Gene3D" id="3.30.565.10">
    <property type="entry name" value="Histidine kinase-like ATPase, C-terminal domain"/>
    <property type="match status" value="1"/>
</dbReference>
<keyword evidence="6 10" id="KW-0418">Kinase</keyword>
<dbReference type="PRINTS" id="PR00344">
    <property type="entry name" value="BCTRLSENSOR"/>
</dbReference>